<organism evidence="1 2">
    <name type="scientific">[Lactobacillus] rogosae</name>
    <dbReference type="NCBI Taxonomy" id="706562"/>
    <lineage>
        <taxon>Bacteria</taxon>
        <taxon>Bacillati</taxon>
        <taxon>Bacillota</taxon>
        <taxon>Clostridia</taxon>
        <taxon>Lachnospirales</taxon>
        <taxon>Lachnospiraceae</taxon>
        <taxon>Lachnospira</taxon>
    </lineage>
</organism>
<reference evidence="1 2" key="1">
    <citation type="submission" date="2024-03" db="EMBL/GenBank/DDBJ databases">
        <title>Human intestinal bacterial collection.</title>
        <authorList>
            <person name="Pauvert C."/>
            <person name="Hitch T.C.A."/>
            <person name="Clavel T."/>
        </authorList>
    </citation>
    <scope>NUCLEOTIDE SEQUENCE [LARGE SCALE GENOMIC DNA]</scope>
    <source>
        <strain evidence="1 2">CLA-AA-H255</strain>
    </source>
</reference>
<dbReference type="RefSeq" id="WP_022502969.1">
    <property type="nucleotide sequence ID" value="NZ_DAWCMB010000383.1"/>
</dbReference>
<keyword evidence="2" id="KW-1185">Reference proteome</keyword>
<name>A0ABV1BWG2_9FIRM</name>
<dbReference type="EMBL" id="JBBMER010000005">
    <property type="protein sequence ID" value="MEQ2379818.1"/>
    <property type="molecule type" value="Genomic_DNA"/>
</dbReference>
<sequence length="355" mass="40587">MKRAVPWIRVAGFIVGLVVLVAIFDYAFAQTGYVRYVLTYFQNSDEDIDTLVLGASHARSAIDPQKIDDVNDTNSFSLAIPGEMVKDSYYVLQEACRSKKIKTLIFDVDYQYWMEPQAEGYFQEPFIYNQLSWSSPVKWKYMAENMLNLDVRNAFTKRNVYLCTPSSVKTNISQKRSQEYKDADIYSIEVPDANGPYIGKGFFYREVSGLKPGGDAYVDGWVGRENDGLSEVAVTKFKQIKKFCDDNGIELICVTSPITPSVMQKLGMGTVNDVLSQFFEEQNVPYYNFNKARLSVLDRSDLDYGDKEGHMGGELAEEYSEVLAEVLKGHFNGTLDETKYFYNTFDEMYKEMEEQ</sequence>
<proteinExistence type="predicted"/>
<protein>
    <recommendedName>
        <fullName evidence="3">SGNH/GDSL hydrolase family protein</fullName>
    </recommendedName>
</protein>
<gene>
    <name evidence="1" type="ORF">WMO14_07985</name>
</gene>
<accession>A0ABV1BWG2</accession>
<dbReference type="Proteomes" id="UP001442364">
    <property type="component" value="Unassembled WGS sequence"/>
</dbReference>
<evidence type="ECO:0000313" key="2">
    <source>
        <dbReference type="Proteomes" id="UP001442364"/>
    </source>
</evidence>
<comment type="caution">
    <text evidence="1">The sequence shown here is derived from an EMBL/GenBank/DDBJ whole genome shotgun (WGS) entry which is preliminary data.</text>
</comment>
<evidence type="ECO:0008006" key="3">
    <source>
        <dbReference type="Google" id="ProtNLM"/>
    </source>
</evidence>
<evidence type="ECO:0000313" key="1">
    <source>
        <dbReference type="EMBL" id="MEQ2379818.1"/>
    </source>
</evidence>